<name>A0AAV7UE62_PLEWA</name>
<dbReference type="EMBL" id="JANPWB010000005">
    <property type="protein sequence ID" value="KAJ1187384.1"/>
    <property type="molecule type" value="Genomic_DNA"/>
</dbReference>
<accession>A0AAV7UE62</accession>
<evidence type="ECO:0000313" key="2">
    <source>
        <dbReference type="Proteomes" id="UP001066276"/>
    </source>
</evidence>
<keyword evidence="2" id="KW-1185">Reference proteome</keyword>
<protein>
    <submittedName>
        <fullName evidence="1">Uncharacterized protein</fullName>
    </submittedName>
</protein>
<comment type="caution">
    <text evidence="1">The sequence shown here is derived from an EMBL/GenBank/DDBJ whole genome shotgun (WGS) entry which is preliminary data.</text>
</comment>
<dbReference type="AlphaFoldDB" id="A0AAV7UE62"/>
<gene>
    <name evidence="1" type="ORF">NDU88_004160</name>
</gene>
<reference evidence="1" key="1">
    <citation type="journal article" date="2022" name="bioRxiv">
        <title>Sequencing and chromosome-scale assembly of the giantPleurodeles waltlgenome.</title>
        <authorList>
            <person name="Brown T."/>
            <person name="Elewa A."/>
            <person name="Iarovenko S."/>
            <person name="Subramanian E."/>
            <person name="Araus A.J."/>
            <person name="Petzold A."/>
            <person name="Susuki M."/>
            <person name="Suzuki K.-i.T."/>
            <person name="Hayashi T."/>
            <person name="Toyoda A."/>
            <person name="Oliveira C."/>
            <person name="Osipova E."/>
            <person name="Leigh N.D."/>
            <person name="Simon A."/>
            <person name="Yun M.H."/>
        </authorList>
    </citation>
    <scope>NUCLEOTIDE SEQUENCE</scope>
    <source>
        <strain evidence="1">20211129_DDA</strain>
        <tissue evidence="1">Liver</tissue>
    </source>
</reference>
<evidence type="ECO:0000313" key="1">
    <source>
        <dbReference type="EMBL" id="KAJ1187384.1"/>
    </source>
</evidence>
<proteinExistence type="predicted"/>
<dbReference type="Proteomes" id="UP001066276">
    <property type="component" value="Chromosome 3_1"/>
</dbReference>
<organism evidence="1 2">
    <name type="scientific">Pleurodeles waltl</name>
    <name type="common">Iberian ribbed newt</name>
    <dbReference type="NCBI Taxonomy" id="8319"/>
    <lineage>
        <taxon>Eukaryota</taxon>
        <taxon>Metazoa</taxon>
        <taxon>Chordata</taxon>
        <taxon>Craniata</taxon>
        <taxon>Vertebrata</taxon>
        <taxon>Euteleostomi</taxon>
        <taxon>Amphibia</taxon>
        <taxon>Batrachia</taxon>
        <taxon>Caudata</taxon>
        <taxon>Salamandroidea</taxon>
        <taxon>Salamandridae</taxon>
        <taxon>Pleurodelinae</taxon>
        <taxon>Pleurodeles</taxon>
    </lineage>
</organism>
<sequence>MARRTTVSFDDNEKHTDRKTKLSPLEILRGRAMRLPAVPANALVNMTDDMVLDYCKGVADVVRSFFQQVEATTLNRLKIKATI</sequence>